<protein>
    <recommendedName>
        <fullName evidence="4">Methyltransferase</fullName>
        <ecNumber evidence="4">2.1.1.-</ecNumber>
    </recommendedName>
</protein>
<gene>
    <name evidence="6" type="primary">dpnA_1</name>
    <name evidence="6" type="ORF">NCTC13076_00362</name>
</gene>
<feature type="domain" description="DNA methylase N-4/N-6" evidence="5">
    <location>
        <begin position="10"/>
        <end position="189"/>
    </location>
</feature>
<dbReference type="PRINTS" id="PR00508">
    <property type="entry name" value="S21N4MTFRASE"/>
</dbReference>
<dbReference type="InterPro" id="IPR002941">
    <property type="entry name" value="DNA_methylase_N4/N6"/>
</dbReference>
<keyword evidence="2 6" id="KW-0808">Transferase</keyword>
<evidence type="ECO:0000259" key="5">
    <source>
        <dbReference type="Pfam" id="PF01555"/>
    </source>
</evidence>
<keyword evidence="3" id="KW-0680">Restriction system</keyword>
<comment type="similarity">
    <text evidence="4">Belongs to the N(4)/N(6)-methyltransferase family.</text>
</comment>
<sequence length="196" mass="22984">MGIPWQLALKLREDGWYLRSDIIWHKENAMPESCRDRPSRSYEHIFLLSKARKYFYNFDAMKEPIKEISKKRYMRARGNNNKYLQEGTGAKRQSINEAREYGEYIGDNVPKFRNNRDIWTINTSAFKGKHYAVFPPKLVELCIKAGCPKKGLILDPFMGSGTVGMVAIRMDREYIGIDINKDYCQIAKERIEKNMK</sequence>
<dbReference type="EMBL" id="UATM01000032">
    <property type="protein sequence ID" value="SPY46394.1"/>
    <property type="molecule type" value="Genomic_DNA"/>
</dbReference>
<evidence type="ECO:0000313" key="7">
    <source>
        <dbReference type="Proteomes" id="UP000250070"/>
    </source>
</evidence>
<dbReference type="Gene3D" id="3.40.50.150">
    <property type="entry name" value="Vaccinia Virus protein VP39"/>
    <property type="match status" value="1"/>
</dbReference>
<keyword evidence="1 6" id="KW-0489">Methyltransferase</keyword>
<evidence type="ECO:0000256" key="3">
    <source>
        <dbReference type="ARBA" id="ARBA00022747"/>
    </source>
</evidence>
<dbReference type="PANTHER" id="PTHR13370:SF3">
    <property type="entry name" value="TRNA (GUANINE(10)-N2)-METHYLTRANSFERASE HOMOLOG"/>
    <property type="match status" value="1"/>
</dbReference>
<dbReference type="PANTHER" id="PTHR13370">
    <property type="entry name" value="RNA METHYLASE-RELATED"/>
    <property type="match status" value="1"/>
</dbReference>
<dbReference type="InterPro" id="IPR001091">
    <property type="entry name" value="RM_Methyltransferase"/>
</dbReference>
<dbReference type="GO" id="GO:0008170">
    <property type="term" value="F:N-methyltransferase activity"/>
    <property type="evidence" value="ECO:0007669"/>
    <property type="project" value="InterPro"/>
</dbReference>
<organism evidence="6 7">
    <name type="scientific">Peptoniphilus harei</name>
    <dbReference type="NCBI Taxonomy" id="54005"/>
    <lineage>
        <taxon>Bacteria</taxon>
        <taxon>Bacillati</taxon>
        <taxon>Bacillota</taxon>
        <taxon>Tissierellia</taxon>
        <taxon>Tissierellales</taxon>
        <taxon>Peptoniphilaceae</taxon>
        <taxon>Peptoniphilus</taxon>
    </lineage>
</organism>
<dbReference type="AlphaFoldDB" id="A0A2X1XZU5"/>
<evidence type="ECO:0000313" key="6">
    <source>
        <dbReference type="EMBL" id="SPY46394.1"/>
    </source>
</evidence>
<dbReference type="GO" id="GO:0003677">
    <property type="term" value="F:DNA binding"/>
    <property type="evidence" value="ECO:0007669"/>
    <property type="project" value="InterPro"/>
</dbReference>
<reference evidence="6 7" key="1">
    <citation type="submission" date="2018-06" db="EMBL/GenBank/DDBJ databases">
        <authorList>
            <consortium name="Pathogen Informatics"/>
            <person name="Doyle S."/>
        </authorList>
    </citation>
    <scope>NUCLEOTIDE SEQUENCE [LARGE SCALE GENOMIC DNA]</scope>
    <source>
        <strain evidence="6 7">NCTC13076</strain>
    </source>
</reference>
<evidence type="ECO:0000256" key="2">
    <source>
        <dbReference type="ARBA" id="ARBA00022679"/>
    </source>
</evidence>
<evidence type="ECO:0000256" key="4">
    <source>
        <dbReference type="RuleBase" id="RU362026"/>
    </source>
</evidence>
<dbReference type="GO" id="GO:0005737">
    <property type="term" value="C:cytoplasm"/>
    <property type="evidence" value="ECO:0007669"/>
    <property type="project" value="TreeGrafter"/>
</dbReference>
<dbReference type="SUPFAM" id="SSF53335">
    <property type="entry name" value="S-adenosyl-L-methionine-dependent methyltransferases"/>
    <property type="match status" value="1"/>
</dbReference>
<dbReference type="Pfam" id="PF01555">
    <property type="entry name" value="N6_N4_Mtase"/>
    <property type="match status" value="1"/>
</dbReference>
<accession>A0A2X1XZU5</accession>
<proteinExistence type="inferred from homology"/>
<evidence type="ECO:0000256" key="1">
    <source>
        <dbReference type="ARBA" id="ARBA00022603"/>
    </source>
</evidence>
<name>A0A2X1XZU5_9FIRM</name>
<dbReference type="InterPro" id="IPR029063">
    <property type="entry name" value="SAM-dependent_MTases_sf"/>
</dbReference>
<dbReference type="GO" id="GO:0032259">
    <property type="term" value="P:methylation"/>
    <property type="evidence" value="ECO:0007669"/>
    <property type="project" value="UniProtKB-KW"/>
</dbReference>
<dbReference type="Proteomes" id="UP000250070">
    <property type="component" value="Unassembled WGS sequence"/>
</dbReference>
<dbReference type="EC" id="2.1.1.-" evidence="4"/>
<dbReference type="GO" id="GO:0009307">
    <property type="term" value="P:DNA restriction-modification system"/>
    <property type="evidence" value="ECO:0007669"/>
    <property type="project" value="UniProtKB-KW"/>
</dbReference>